<evidence type="ECO:0000313" key="3">
    <source>
        <dbReference type="Proteomes" id="UP000736672"/>
    </source>
</evidence>
<dbReference type="AlphaFoldDB" id="A0A9P9L806"/>
<evidence type="ECO:0000256" key="1">
    <source>
        <dbReference type="SAM" id="MobiDB-lite"/>
    </source>
</evidence>
<organism evidence="2 3">
    <name type="scientific">Fusarium solani</name>
    <name type="common">Filamentous fungus</name>
    <dbReference type="NCBI Taxonomy" id="169388"/>
    <lineage>
        <taxon>Eukaryota</taxon>
        <taxon>Fungi</taxon>
        <taxon>Dikarya</taxon>
        <taxon>Ascomycota</taxon>
        <taxon>Pezizomycotina</taxon>
        <taxon>Sordariomycetes</taxon>
        <taxon>Hypocreomycetidae</taxon>
        <taxon>Hypocreales</taxon>
        <taxon>Nectriaceae</taxon>
        <taxon>Fusarium</taxon>
        <taxon>Fusarium solani species complex</taxon>
    </lineage>
</organism>
<feature type="region of interest" description="Disordered" evidence="1">
    <location>
        <begin position="50"/>
        <end position="230"/>
    </location>
</feature>
<sequence length="230" mass="24404">MSPKSYSGGSSVYSDDRFSSTSSSYSITYTKLPKKQPLSIRFLSWAAGAPSGATAVKRKTRERDIRDDRSTRSGGSSYSYWSQPDTQLYWVASPHSGNYYGSGSSSTSGRSSRSGRSRKSGSSGSRKHFEGAVPRPQPPPPVPANGHFVPPQPPMNPPPPHMGGGFGPGPGGFVPPPPPPMNMPHPPPPPHGMAPPAMPGGAPFIDLTGQNHQGGYSPDSESYYTSDEEE</sequence>
<feature type="compositionally biased region" description="Gly residues" evidence="1">
    <location>
        <begin position="162"/>
        <end position="172"/>
    </location>
</feature>
<feature type="compositionally biased region" description="Low complexity" evidence="1">
    <location>
        <begin position="101"/>
        <end position="112"/>
    </location>
</feature>
<comment type="caution">
    <text evidence="2">The sequence shown here is derived from an EMBL/GenBank/DDBJ whole genome shotgun (WGS) entry which is preliminary data.</text>
</comment>
<gene>
    <name evidence="2" type="ORF">B0J15DRAFT_28751</name>
</gene>
<feature type="compositionally biased region" description="Basic and acidic residues" evidence="1">
    <location>
        <begin position="61"/>
        <end position="71"/>
    </location>
</feature>
<keyword evidence="3" id="KW-1185">Reference proteome</keyword>
<protein>
    <submittedName>
        <fullName evidence="2">Uncharacterized protein</fullName>
    </submittedName>
</protein>
<name>A0A9P9L806_FUSSL</name>
<proteinExistence type="predicted"/>
<dbReference type="Proteomes" id="UP000736672">
    <property type="component" value="Unassembled WGS sequence"/>
</dbReference>
<accession>A0A9P9L806</accession>
<feature type="region of interest" description="Disordered" evidence="1">
    <location>
        <begin position="1"/>
        <end position="22"/>
    </location>
</feature>
<feature type="compositionally biased region" description="Low complexity" evidence="1">
    <location>
        <begin position="216"/>
        <end position="230"/>
    </location>
</feature>
<evidence type="ECO:0000313" key="2">
    <source>
        <dbReference type="EMBL" id="KAH7275909.1"/>
    </source>
</evidence>
<feature type="compositionally biased region" description="Pro residues" evidence="1">
    <location>
        <begin position="173"/>
        <end position="198"/>
    </location>
</feature>
<feature type="compositionally biased region" description="Pro residues" evidence="1">
    <location>
        <begin position="150"/>
        <end position="161"/>
    </location>
</feature>
<dbReference type="EMBL" id="JAGTJS010000001">
    <property type="protein sequence ID" value="KAH7275909.1"/>
    <property type="molecule type" value="Genomic_DNA"/>
</dbReference>
<reference evidence="2" key="1">
    <citation type="journal article" date="2021" name="Nat. Commun.">
        <title>Genetic determinants of endophytism in the Arabidopsis root mycobiome.</title>
        <authorList>
            <person name="Mesny F."/>
            <person name="Miyauchi S."/>
            <person name="Thiergart T."/>
            <person name="Pickel B."/>
            <person name="Atanasova L."/>
            <person name="Karlsson M."/>
            <person name="Huettel B."/>
            <person name="Barry K.W."/>
            <person name="Haridas S."/>
            <person name="Chen C."/>
            <person name="Bauer D."/>
            <person name="Andreopoulos W."/>
            <person name="Pangilinan J."/>
            <person name="LaButti K."/>
            <person name="Riley R."/>
            <person name="Lipzen A."/>
            <person name="Clum A."/>
            <person name="Drula E."/>
            <person name="Henrissat B."/>
            <person name="Kohler A."/>
            <person name="Grigoriev I.V."/>
            <person name="Martin F.M."/>
            <person name="Hacquard S."/>
        </authorList>
    </citation>
    <scope>NUCLEOTIDE SEQUENCE</scope>
    <source>
        <strain evidence="2">FSSC 5 MPI-SDFR-AT-0091</strain>
    </source>
</reference>